<feature type="non-terminal residue" evidence="1">
    <location>
        <position position="1"/>
    </location>
</feature>
<protein>
    <submittedName>
        <fullName evidence="1">42888_t:CDS:1</fullName>
    </submittedName>
</protein>
<accession>A0ABN7W3B9</accession>
<organism evidence="1 2">
    <name type="scientific">Gigaspora margarita</name>
    <dbReference type="NCBI Taxonomy" id="4874"/>
    <lineage>
        <taxon>Eukaryota</taxon>
        <taxon>Fungi</taxon>
        <taxon>Fungi incertae sedis</taxon>
        <taxon>Mucoromycota</taxon>
        <taxon>Glomeromycotina</taxon>
        <taxon>Glomeromycetes</taxon>
        <taxon>Diversisporales</taxon>
        <taxon>Gigasporaceae</taxon>
        <taxon>Gigaspora</taxon>
    </lineage>
</organism>
<reference evidence="1 2" key="1">
    <citation type="submission" date="2021-06" db="EMBL/GenBank/DDBJ databases">
        <authorList>
            <person name="Kallberg Y."/>
            <person name="Tangrot J."/>
            <person name="Rosling A."/>
        </authorList>
    </citation>
    <scope>NUCLEOTIDE SEQUENCE [LARGE SCALE GENOMIC DNA]</scope>
    <source>
        <strain evidence="1 2">120-4 pot B 10/14</strain>
    </source>
</reference>
<gene>
    <name evidence="1" type="ORF">GMARGA_LOCUS25917</name>
</gene>
<sequence length="119" mass="14259">HLLNKLQKSGLTSLLDFNDIEEHTWSRDNSRSQIDDIWTSYSILLDVSDSKLLTADELTKNKYKILSIEWNTRISLMTGYKKQSKRKIYMYNRVTTDDWTKFSDDLIKKMEELFSYYSR</sequence>
<comment type="caution">
    <text evidence="1">The sequence shown here is derived from an EMBL/GenBank/DDBJ whole genome shotgun (WGS) entry which is preliminary data.</text>
</comment>
<evidence type="ECO:0000313" key="2">
    <source>
        <dbReference type="Proteomes" id="UP000789901"/>
    </source>
</evidence>
<dbReference type="EMBL" id="CAJVQB010029356">
    <property type="protein sequence ID" value="CAG8813947.1"/>
    <property type="molecule type" value="Genomic_DNA"/>
</dbReference>
<keyword evidence="2" id="KW-1185">Reference proteome</keyword>
<evidence type="ECO:0000313" key="1">
    <source>
        <dbReference type="EMBL" id="CAG8813947.1"/>
    </source>
</evidence>
<name>A0ABN7W3B9_GIGMA</name>
<proteinExistence type="predicted"/>
<dbReference type="Proteomes" id="UP000789901">
    <property type="component" value="Unassembled WGS sequence"/>
</dbReference>